<name>A0A7C2NZJ8_9PLAN</name>
<dbReference type="Pfam" id="PF13469">
    <property type="entry name" value="Sulfotransfer_3"/>
    <property type="match status" value="2"/>
</dbReference>
<sequence length="372" mass="43835">MPDSTPAVAPRVRAIQFPNWRSRLFLKGMFERQYNVPENPPWLLEQVLCAWERWAMRIDLSRLTVDRPIFILGLPRTGSTMLQDLCCAHPDIGYITNTMNQFPRCFCAAETWRRRLGLNARGERYIGDSVEVSAETPSEGLMFFGRWFGWDPHNLRYTPRDPMAFTSAEIDAIHQTIRKILWCFGPGPRRFFNKNPALIPDVNILGRLFPDARFVHLVRDPRPCANSLLKLYWADRRQLEFIRSRRRHGVYDDQPFIPYPRVPHLQEYIDEFGPDSLETTAHVWREAMEVIEAARPQLPHFCEVRFEDILARPEAEMQKLFEFCDLPQPRSDNAVYWERFGKIGATRHQNQYAGFERVEKICREQMERLGYT</sequence>
<reference evidence="1" key="1">
    <citation type="journal article" date="2020" name="mSystems">
        <title>Genome- and Community-Level Interaction Insights into Carbon Utilization and Element Cycling Functions of Hydrothermarchaeota in Hydrothermal Sediment.</title>
        <authorList>
            <person name="Zhou Z."/>
            <person name="Liu Y."/>
            <person name="Xu W."/>
            <person name="Pan J."/>
            <person name="Luo Z.H."/>
            <person name="Li M."/>
        </authorList>
    </citation>
    <scope>NUCLEOTIDE SEQUENCE [LARGE SCALE GENOMIC DNA]</scope>
    <source>
        <strain evidence="1">SpSt-339</strain>
    </source>
</reference>
<dbReference type="EMBL" id="DSOK01000114">
    <property type="protein sequence ID" value="HEN14532.1"/>
    <property type="molecule type" value="Genomic_DNA"/>
</dbReference>
<gene>
    <name evidence="1" type="ORF">ENQ76_03570</name>
</gene>
<evidence type="ECO:0000313" key="1">
    <source>
        <dbReference type="EMBL" id="HEN14532.1"/>
    </source>
</evidence>
<dbReference type="GO" id="GO:0016740">
    <property type="term" value="F:transferase activity"/>
    <property type="evidence" value="ECO:0007669"/>
    <property type="project" value="UniProtKB-KW"/>
</dbReference>
<protein>
    <submittedName>
        <fullName evidence="1">Sulfotransferase</fullName>
    </submittedName>
</protein>
<accession>A0A7C2NZJ8</accession>
<dbReference type="AlphaFoldDB" id="A0A7C2NZJ8"/>
<dbReference type="InterPro" id="IPR052736">
    <property type="entry name" value="Stf3_sulfotransferase"/>
</dbReference>
<dbReference type="Gene3D" id="3.40.50.300">
    <property type="entry name" value="P-loop containing nucleotide triphosphate hydrolases"/>
    <property type="match status" value="1"/>
</dbReference>
<dbReference type="InterPro" id="IPR027417">
    <property type="entry name" value="P-loop_NTPase"/>
</dbReference>
<keyword evidence="1" id="KW-0808">Transferase</keyword>
<comment type="caution">
    <text evidence="1">The sequence shown here is derived from an EMBL/GenBank/DDBJ whole genome shotgun (WGS) entry which is preliminary data.</text>
</comment>
<proteinExistence type="predicted"/>
<dbReference type="PANTHER" id="PTHR36451:SF1">
    <property type="entry name" value="OMEGA-HYDROXY-BETA-DIHYDROMENAQUINONE-9 SULFOTRANSFERASE STF3"/>
    <property type="match status" value="1"/>
</dbReference>
<dbReference type="SUPFAM" id="SSF52540">
    <property type="entry name" value="P-loop containing nucleoside triphosphate hydrolases"/>
    <property type="match status" value="1"/>
</dbReference>
<dbReference type="PANTHER" id="PTHR36451">
    <property type="entry name" value="PAPS-DEPENDENT SULFOTRANSFERASE STF3"/>
    <property type="match status" value="1"/>
</dbReference>
<organism evidence="1">
    <name type="scientific">Schlesneria paludicola</name>
    <dbReference type="NCBI Taxonomy" id="360056"/>
    <lineage>
        <taxon>Bacteria</taxon>
        <taxon>Pseudomonadati</taxon>
        <taxon>Planctomycetota</taxon>
        <taxon>Planctomycetia</taxon>
        <taxon>Planctomycetales</taxon>
        <taxon>Planctomycetaceae</taxon>
        <taxon>Schlesneria</taxon>
    </lineage>
</organism>